<keyword evidence="1" id="KW-0472">Membrane</keyword>
<feature type="transmembrane region" description="Helical" evidence="1">
    <location>
        <begin position="75"/>
        <end position="92"/>
    </location>
</feature>
<evidence type="ECO:0000256" key="1">
    <source>
        <dbReference type="SAM" id="Phobius"/>
    </source>
</evidence>
<dbReference type="Proteomes" id="UP000235371">
    <property type="component" value="Unassembled WGS sequence"/>
</dbReference>
<proteinExistence type="predicted"/>
<keyword evidence="3" id="KW-1185">Reference proteome</keyword>
<dbReference type="OrthoDB" id="3573214at2759"/>
<name>A0A2J6TI51_9HELO</name>
<dbReference type="EMBL" id="KZ613783">
    <property type="protein sequence ID" value="PMD62700.1"/>
    <property type="molecule type" value="Genomic_DNA"/>
</dbReference>
<dbReference type="InParanoid" id="A0A2J6TI51"/>
<feature type="transmembrane region" description="Helical" evidence="1">
    <location>
        <begin position="130"/>
        <end position="150"/>
    </location>
</feature>
<dbReference type="GeneID" id="36594701"/>
<evidence type="ECO:0000313" key="2">
    <source>
        <dbReference type="EMBL" id="PMD62700.1"/>
    </source>
</evidence>
<keyword evidence="1" id="KW-0812">Transmembrane</keyword>
<organism evidence="2 3">
    <name type="scientific">Hyaloscypha bicolor E</name>
    <dbReference type="NCBI Taxonomy" id="1095630"/>
    <lineage>
        <taxon>Eukaryota</taxon>
        <taxon>Fungi</taxon>
        <taxon>Dikarya</taxon>
        <taxon>Ascomycota</taxon>
        <taxon>Pezizomycotina</taxon>
        <taxon>Leotiomycetes</taxon>
        <taxon>Helotiales</taxon>
        <taxon>Hyaloscyphaceae</taxon>
        <taxon>Hyaloscypha</taxon>
        <taxon>Hyaloscypha bicolor</taxon>
    </lineage>
</organism>
<gene>
    <name evidence="2" type="ORF">K444DRAFT_661789</name>
</gene>
<keyword evidence="1" id="KW-1133">Transmembrane helix</keyword>
<protein>
    <submittedName>
        <fullName evidence="2">Uncharacterized protein</fullName>
    </submittedName>
</protein>
<dbReference type="RefSeq" id="XP_024739604.1">
    <property type="nucleotide sequence ID" value="XM_024886624.1"/>
</dbReference>
<dbReference type="AlphaFoldDB" id="A0A2J6TI51"/>
<sequence>MGASWSLISGWKISLEPRCQVESNIGISGLLGRIAFALIAISAIIISIILGSTYRSKSPSTNKLREKLKTSFKDIAALQLIVADAYLVTALMNQDHTSWFHFRFLEDAAIQACLSAAILSLHFRRTGIEFWLHLLNVFVFIGLFLASGIIYVNKVAEALKQAPGCYDERFQTFCTPFDIGFGILIILPLLIPACIPAKFKLRRRFKVPLCVMSSLLIIVDDYLQFTDYEVMKVLLKSPETGADVGQTYTLLSAVLALLYSLYQCFKYCHSSSTGGSRGGVWDASYCVISQSGQE</sequence>
<accession>A0A2J6TI51</accession>
<evidence type="ECO:0000313" key="3">
    <source>
        <dbReference type="Proteomes" id="UP000235371"/>
    </source>
</evidence>
<reference evidence="2 3" key="1">
    <citation type="submission" date="2016-04" db="EMBL/GenBank/DDBJ databases">
        <title>A degradative enzymes factory behind the ericoid mycorrhizal symbiosis.</title>
        <authorList>
            <consortium name="DOE Joint Genome Institute"/>
            <person name="Martino E."/>
            <person name="Morin E."/>
            <person name="Grelet G."/>
            <person name="Kuo A."/>
            <person name="Kohler A."/>
            <person name="Daghino S."/>
            <person name="Barry K."/>
            <person name="Choi C."/>
            <person name="Cichocki N."/>
            <person name="Clum A."/>
            <person name="Copeland A."/>
            <person name="Hainaut M."/>
            <person name="Haridas S."/>
            <person name="Labutti K."/>
            <person name="Lindquist E."/>
            <person name="Lipzen A."/>
            <person name="Khouja H.-R."/>
            <person name="Murat C."/>
            <person name="Ohm R."/>
            <person name="Olson A."/>
            <person name="Spatafora J."/>
            <person name="Veneault-Fourrey C."/>
            <person name="Henrissat B."/>
            <person name="Grigoriev I."/>
            <person name="Martin F."/>
            <person name="Perotto S."/>
        </authorList>
    </citation>
    <scope>NUCLEOTIDE SEQUENCE [LARGE SCALE GENOMIC DNA]</scope>
    <source>
        <strain evidence="2 3">E</strain>
    </source>
</reference>
<feature type="transmembrane region" description="Helical" evidence="1">
    <location>
        <begin position="170"/>
        <end position="195"/>
    </location>
</feature>
<feature type="transmembrane region" description="Helical" evidence="1">
    <location>
        <begin position="34"/>
        <end position="54"/>
    </location>
</feature>